<name>A0A383VRE8_TETOB</name>
<dbReference type="GO" id="GO:0005930">
    <property type="term" value="C:axoneme"/>
    <property type="evidence" value="ECO:0007669"/>
    <property type="project" value="UniProtKB-SubCell"/>
</dbReference>
<protein>
    <submittedName>
        <fullName evidence="2">Uncharacterized protein</fullName>
    </submittedName>
</protein>
<dbReference type="SUPFAM" id="SSF52047">
    <property type="entry name" value="RNI-like"/>
    <property type="match status" value="1"/>
</dbReference>
<dbReference type="Gene3D" id="3.80.10.10">
    <property type="entry name" value="Ribonuclease Inhibitor"/>
    <property type="match status" value="1"/>
</dbReference>
<comment type="subcellular location">
    <subcellularLocation>
        <location evidence="1">Cytoplasm</location>
        <location evidence="1">Cytoskeleton</location>
        <location evidence="1">Cilium axoneme</location>
    </subcellularLocation>
</comment>
<accession>A0A383VRE8</accession>
<dbReference type="AlphaFoldDB" id="A0A383VRE8"/>
<reference evidence="2 3" key="1">
    <citation type="submission" date="2016-10" db="EMBL/GenBank/DDBJ databases">
        <authorList>
            <person name="Cai Z."/>
        </authorList>
    </citation>
    <scope>NUCLEOTIDE SEQUENCE [LARGE SCALE GENOMIC DNA]</scope>
</reference>
<dbReference type="Proteomes" id="UP000256970">
    <property type="component" value="Unassembled WGS sequence"/>
</dbReference>
<evidence type="ECO:0000256" key="1">
    <source>
        <dbReference type="ARBA" id="ARBA00004430"/>
    </source>
</evidence>
<dbReference type="InterPro" id="IPR032675">
    <property type="entry name" value="LRR_dom_sf"/>
</dbReference>
<proteinExistence type="predicted"/>
<gene>
    <name evidence="2" type="ORF">BQ4739_LOCUS7853</name>
</gene>
<evidence type="ECO:0000313" key="3">
    <source>
        <dbReference type="Proteomes" id="UP000256970"/>
    </source>
</evidence>
<evidence type="ECO:0000313" key="2">
    <source>
        <dbReference type="EMBL" id="SZX67460.1"/>
    </source>
</evidence>
<keyword evidence="3" id="KW-1185">Reference proteome</keyword>
<organism evidence="2 3">
    <name type="scientific">Tetradesmus obliquus</name>
    <name type="common">Green alga</name>
    <name type="synonym">Acutodesmus obliquus</name>
    <dbReference type="NCBI Taxonomy" id="3088"/>
    <lineage>
        <taxon>Eukaryota</taxon>
        <taxon>Viridiplantae</taxon>
        <taxon>Chlorophyta</taxon>
        <taxon>core chlorophytes</taxon>
        <taxon>Chlorophyceae</taxon>
        <taxon>CS clade</taxon>
        <taxon>Sphaeropleales</taxon>
        <taxon>Scenedesmaceae</taxon>
        <taxon>Tetradesmus</taxon>
    </lineage>
</organism>
<dbReference type="EMBL" id="FNXT01000801">
    <property type="protein sequence ID" value="SZX67460.1"/>
    <property type="molecule type" value="Genomic_DNA"/>
</dbReference>
<sequence length="574" mass="62029">MGPNRYAATASDPESEAWTTILSHPSVAQDPLVVCKLLQVSRRHAAAVHEQTAGRLAVQLSADTLARTQQFVAWVLRNSIILHDIEVVLSAADACFWRVPTAEAAVIDAVTAAIGAGLATLAGTTHPPPPAAAAAAVTSLRGFTARGVFTDSCSSLAASLQGVAAQLTHLELGMLLRMQHDQGLGAPAQFTPDPPGATLAGMTALRSLVLHQPCNVDSNVAGATWPLLQDVLQDCVYNMKQLTRLELPVHMEDMAGLQHLQQCLPAGLQELQLGADAGSEQDEGAIAFGVIEGEEVLQGRQQYPLELSHLTALTKLTLSASVPLVSDDELPATLLQLRLRQCFDLHPLLGLTKLQSLALRPSTIPPRRLQDLTQLTSLTSVKLFYEGGYQQCGEFTHWSIQRLNESAAVWIQLPVVSLGLYEGSGPYEGGVFGPLTVGLTKQMQKLAGLTSLTLDWPLEHAVFAGIGQLTHLRQLSLHWGWYDEYVGTRWTEHTAEQLANCADAVLHVMHGFAALPHLQELCWLCDEDRDLCLSLEGLQQSLEQLGPRGAPGSMQVSIHELAALVEPNMEEYEY</sequence>